<dbReference type="Proteomes" id="UP001163603">
    <property type="component" value="Chromosome 12"/>
</dbReference>
<keyword evidence="2" id="KW-1185">Reference proteome</keyword>
<protein>
    <submittedName>
        <fullName evidence="1">Uncharacterized protein</fullName>
    </submittedName>
</protein>
<dbReference type="EMBL" id="CM047747">
    <property type="protein sequence ID" value="KAJ0017750.1"/>
    <property type="molecule type" value="Genomic_DNA"/>
</dbReference>
<accession>A0ACC0XHC5</accession>
<comment type="caution">
    <text evidence="1">The sequence shown here is derived from an EMBL/GenBank/DDBJ whole genome shotgun (WGS) entry which is preliminary data.</text>
</comment>
<name>A0ACC0XHC5_9ROSI</name>
<proteinExistence type="predicted"/>
<evidence type="ECO:0000313" key="1">
    <source>
        <dbReference type="EMBL" id="KAJ0017750.1"/>
    </source>
</evidence>
<sequence length="134" mass="15497">MGFHQNQTLKCFSTSLLFLFFFLIFFSCSTSSSVDQIQPRISSSPSNTPITQYQVLYTKNTRPFLLNNNQEFNKNRKKRWEMMKRKHNAKNFNTRSFSAMLPKGFVPPSGSSPCHNENPDSSVTFYCDFSTPKP</sequence>
<reference evidence="2" key="1">
    <citation type="journal article" date="2023" name="G3 (Bethesda)">
        <title>Genome assembly and association tests identify interacting loci associated with vigor, precocity, and sex in interspecific pistachio rootstocks.</title>
        <authorList>
            <person name="Palmer W."/>
            <person name="Jacygrad E."/>
            <person name="Sagayaradj S."/>
            <person name="Cavanaugh K."/>
            <person name="Han R."/>
            <person name="Bertier L."/>
            <person name="Beede B."/>
            <person name="Kafkas S."/>
            <person name="Golino D."/>
            <person name="Preece J."/>
            <person name="Michelmore R."/>
        </authorList>
    </citation>
    <scope>NUCLEOTIDE SEQUENCE [LARGE SCALE GENOMIC DNA]</scope>
</reference>
<organism evidence="1 2">
    <name type="scientific">Pistacia integerrima</name>
    <dbReference type="NCBI Taxonomy" id="434235"/>
    <lineage>
        <taxon>Eukaryota</taxon>
        <taxon>Viridiplantae</taxon>
        <taxon>Streptophyta</taxon>
        <taxon>Embryophyta</taxon>
        <taxon>Tracheophyta</taxon>
        <taxon>Spermatophyta</taxon>
        <taxon>Magnoliopsida</taxon>
        <taxon>eudicotyledons</taxon>
        <taxon>Gunneridae</taxon>
        <taxon>Pentapetalae</taxon>
        <taxon>rosids</taxon>
        <taxon>malvids</taxon>
        <taxon>Sapindales</taxon>
        <taxon>Anacardiaceae</taxon>
        <taxon>Pistacia</taxon>
    </lineage>
</organism>
<gene>
    <name evidence="1" type="ORF">Pint_09978</name>
</gene>
<evidence type="ECO:0000313" key="2">
    <source>
        <dbReference type="Proteomes" id="UP001163603"/>
    </source>
</evidence>